<feature type="region of interest" description="Disordered" evidence="1">
    <location>
        <begin position="170"/>
        <end position="259"/>
    </location>
</feature>
<name>A0AAW2XBL5_9LAMI</name>
<evidence type="ECO:0000313" key="2">
    <source>
        <dbReference type="EMBL" id="KAL0451178.1"/>
    </source>
</evidence>
<dbReference type="PANTHER" id="PTHR34952">
    <property type="entry name" value="OS05G0113500 PROTEIN"/>
    <property type="match status" value="1"/>
</dbReference>
<dbReference type="AlphaFoldDB" id="A0AAW2XBL5"/>
<dbReference type="PANTHER" id="PTHR34952:SF2">
    <property type="entry name" value="OS05G0113500 PROTEIN"/>
    <property type="match status" value="1"/>
</dbReference>
<organism evidence="2">
    <name type="scientific">Sesamum latifolium</name>
    <dbReference type="NCBI Taxonomy" id="2727402"/>
    <lineage>
        <taxon>Eukaryota</taxon>
        <taxon>Viridiplantae</taxon>
        <taxon>Streptophyta</taxon>
        <taxon>Embryophyta</taxon>
        <taxon>Tracheophyta</taxon>
        <taxon>Spermatophyta</taxon>
        <taxon>Magnoliopsida</taxon>
        <taxon>eudicotyledons</taxon>
        <taxon>Gunneridae</taxon>
        <taxon>Pentapetalae</taxon>
        <taxon>asterids</taxon>
        <taxon>lamiids</taxon>
        <taxon>Lamiales</taxon>
        <taxon>Pedaliaceae</taxon>
        <taxon>Sesamum</taxon>
    </lineage>
</organism>
<dbReference type="EMBL" id="JACGWN010000005">
    <property type="protein sequence ID" value="KAL0451178.1"/>
    <property type="molecule type" value="Genomic_DNA"/>
</dbReference>
<feature type="compositionally biased region" description="Polar residues" evidence="1">
    <location>
        <begin position="144"/>
        <end position="158"/>
    </location>
</feature>
<gene>
    <name evidence="2" type="ORF">Slati_1674200</name>
</gene>
<evidence type="ECO:0000256" key="1">
    <source>
        <dbReference type="SAM" id="MobiDB-lite"/>
    </source>
</evidence>
<feature type="compositionally biased region" description="Polar residues" evidence="1">
    <location>
        <begin position="199"/>
        <end position="208"/>
    </location>
</feature>
<proteinExistence type="predicted"/>
<accession>A0AAW2XBL5</accession>
<sequence length="304" mass="32336">MSVLFSSVVPVVDGSFVPCNTPPCLDISSSGSSQDPHNAIQYGSTDISVSDLKTCLTEFLNIEDIEISISGFNLPSGKNDIGIVVKENECNHLDKSKSVNSASEKCFGNCATFPPLCGPKSSGDVFLGGKGKQEEGLNDEVSEVNGSSRPVSQCYSQSMSLPTPLKLVSAMKGSREKQGKPPQRLSVTWAPDVYDPIPTSVSHVPSNKNQRHRSDGKKSGKYKQKGGGKCARGNKGKDKKQARRNGGVSNKIKPFRDDHGVVDFSESQVGTVGFTVGSPDPFCGSSFLKESVTESHFPVAEATG</sequence>
<reference evidence="2" key="1">
    <citation type="submission" date="2020-06" db="EMBL/GenBank/DDBJ databases">
        <authorList>
            <person name="Li T."/>
            <person name="Hu X."/>
            <person name="Zhang T."/>
            <person name="Song X."/>
            <person name="Zhang H."/>
            <person name="Dai N."/>
            <person name="Sheng W."/>
            <person name="Hou X."/>
            <person name="Wei L."/>
        </authorList>
    </citation>
    <scope>NUCLEOTIDE SEQUENCE</scope>
    <source>
        <strain evidence="2">KEN1</strain>
        <tissue evidence="2">Leaf</tissue>
    </source>
</reference>
<protein>
    <submittedName>
        <fullName evidence="2">Uncharacterized protein</fullName>
    </submittedName>
</protein>
<feature type="region of interest" description="Disordered" evidence="1">
    <location>
        <begin position="132"/>
        <end position="158"/>
    </location>
</feature>
<feature type="compositionally biased region" description="Basic residues" evidence="1">
    <location>
        <begin position="219"/>
        <end position="243"/>
    </location>
</feature>
<reference evidence="2" key="2">
    <citation type="journal article" date="2024" name="Plant">
        <title>Genomic evolution and insights into agronomic trait innovations of Sesamum species.</title>
        <authorList>
            <person name="Miao H."/>
            <person name="Wang L."/>
            <person name="Qu L."/>
            <person name="Liu H."/>
            <person name="Sun Y."/>
            <person name="Le M."/>
            <person name="Wang Q."/>
            <person name="Wei S."/>
            <person name="Zheng Y."/>
            <person name="Lin W."/>
            <person name="Duan Y."/>
            <person name="Cao H."/>
            <person name="Xiong S."/>
            <person name="Wang X."/>
            <person name="Wei L."/>
            <person name="Li C."/>
            <person name="Ma Q."/>
            <person name="Ju M."/>
            <person name="Zhao R."/>
            <person name="Li G."/>
            <person name="Mu C."/>
            <person name="Tian Q."/>
            <person name="Mei H."/>
            <person name="Zhang T."/>
            <person name="Gao T."/>
            <person name="Zhang H."/>
        </authorList>
    </citation>
    <scope>NUCLEOTIDE SEQUENCE</scope>
    <source>
        <strain evidence="2">KEN1</strain>
    </source>
</reference>
<comment type="caution">
    <text evidence="2">The sequence shown here is derived from an EMBL/GenBank/DDBJ whole genome shotgun (WGS) entry which is preliminary data.</text>
</comment>